<dbReference type="Proteomes" id="UP000182054">
    <property type="component" value="Unassembled WGS sequence"/>
</dbReference>
<evidence type="ECO:0000313" key="2">
    <source>
        <dbReference type="EMBL" id="SFA55293.1"/>
    </source>
</evidence>
<feature type="region of interest" description="Disordered" evidence="1">
    <location>
        <begin position="1"/>
        <end position="44"/>
    </location>
</feature>
<gene>
    <name evidence="2" type="ORF">SAMN05444374_109179</name>
</gene>
<accession>A0A1I0TUM1</accession>
<name>A0A1I0TUM1_9NOCA</name>
<sequence length="44" mass="4816">MTEPRHDNNDDDGGLGEDNTIPDTDEGVAVGHSEDSTFEPEEDR</sequence>
<evidence type="ECO:0000256" key="1">
    <source>
        <dbReference type="SAM" id="MobiDB-lite"/>
    </source>
</evidence>
<dbReference type="EMBL" id="FOJN01000009">
    <property type="protein sequence ID" value="SFA55293.1"/>
    <property type="molecule type" value="Genomic_DNA"/>
</dbReference>
<evidence type="ECO:0000313" key="3">
    <source>
        <dbReference type="Proteomes" id="UP000182054"/>
    </source>
</evidence>
<dbReference type="GeneID" id="85487923"/>
<organism evidence="2 3">
    <name type="scientific">Rhodococcoides kroppenstedtii</name>
    <dbReference type="NCBI Taxonomy" id="293050"/>
    <lineage>
        <taxon>Bacteria</taxon>
        <taxon>Bacillati</taxon>
        <taxon>Actinomycetota</taxon>
        <taxon>Actinomycetes</taxon>
        <taxon>Mycobacteriales</taxon>
        <taxon>Nocardiaceae</taxon>
        <taxon>Rhodococcoides</taxon>
    </lineage>
</organism>
<dbReference type="AlphaFoldDB" id="A0A1I0TUM1"/>
<protein>
    <submittedName>
        <fullName evidence="2">Uncharacterized protein</fullName>
    </submittedName>
</protein>
<reference evidence="2 3" key="1">
    <citation type="submission" date="2016-10" db="EMBL/GenBank/DDBJ databases">
        <authorList>
            <person name="de Groot N.N."/>
        </authorList>
    </citation>
    <scope>NUCLEOTIDE SEQUENCE [LARGE SCALE GENOMIC DNA]</scope>
    <source>
        <strain evidence="2 3">DSM 44908</strain>
    </source>
</reference>
<proteinExistence type="predicted"/>
<dbReference type="RefSeq" id="WP_280141990.1">
    <property type="nucleotide sequence ID" value="NZ_FOJN01000009.1"/>
</dbReference>